<dbReference type="Pfam" id="PF04176">
    <property type="entry name" value="TIP41"/>
    <property type="match status" value="1"/>
</dbReference>
<dbReference type="OMA" id="DMILFED"/>
<dbReference type="AlphaFoldDB" id="C1MVM9"/>
<dbReference type="InterPro" id="IPR051330">
    <property type="entry name" value="Phosphatase_reg/MetRdx"/>
</dbReference>
<name>C1MVM9_MICPC</name>
<dbReference type="eggNOG" id="KOG3224">
    <property type="taxonomic scope" value="Eukaryota"/>
</dbReference>
<dbReference type="GO" id="GO:0005829">
    <property type="term" value="C:cytosol"/>
    <property type="evidence" value="ECO:0007669"/>
    <property type="project" value="TreeGrafter"/>
</dbReference>
<dbReference type="PANTHER" id="PTHR21021">
    <property type="entry name" value="GAF/PUTATIVE CYTOSKELETAL PROTEIN"/>
    <property type="match status" value="1"/>
</dbReference>
<dbReference type="Proteomes" id="UP000001876">
    <property type="component" value="Unassembled WGS sequence"/>
</dbReference>
<dbReference type="OrthoDB" id="10253878at2759"/>
<comment type="similarity">
    <text evidence="1">Belongs to the TIP41 family.</text>
</comment>
<dbReference type="GO" id="GO:0031929">
    <property type="term" value="P:TOR signaling"/>
    <property type="evidence" value="ECO:0007669"/>
    <property type="project" value="TreeGrafter"/>
</dbReference>
<dbReference type="GeneID" id="9685504"/>
<dbReference type="KEGG" id="mpp:MICPUCDRAFT_59435"/>
<evidence type="ECO:0000256" key="1">
    <source>
        <dbReference type="ARBA" id="ARBA00006658"/>
    </source>
</evidence>
<dbReference type="RefSeq" id="XP_003059780.1">
    <property type="nucleotide sequence ID" value="XM_003059734.1"/>
</dbReference>
<evidence type="ECO:0000313" key="4">
    <source>
        <dbReference type="Proteomes" id="UP000001876"/>
    </source>
</evidence>
<organism evidence="4">
    <name type="scientific">Micromonas pusilla (strain CCMP1545)</name>
    <name type="common">Picoplanktonic green alga</name>
    <dbReference type="NCBI Taxonomy" id="564608"/>
    <lineage>
        <taxon>Eukaryota</taxon>
        <taxon>Viridiplantae</taxon>
        <taxon>Chlorophyta</taxon>
        <taxon>Mamiellophyceae</taxon>
        <taxon>Mamiellales</taxon>
        <taxon>Mamiellaceae</taxon>
        <taxon>Micromonas</taxon>
    </lineage>
</organism>
<dbReference type="STRING" id="564608.C1MVM9"/>
<protein>
    <submittedName>
        <fullName evidence="3">Predicted protein</fullName>
    </submittedName>
</protein>
<keyword evidence="4" id="KW-1185">Reference proteome</keyword>
<gene>
    <name evidence="3" type="ORF">MICPUCDRAFT_59435</name>
</gene>
<dbReference type="EMBL" id="GG663741">
    <property type="protein sequence ID" value="EEH55732.1"/>
    <property type="molecule type" value="Genomic_DNA"/>
</dbReference>
<dbReference type="PANTHER" id="PTHR21021:SF16">
    <property type="entry name" value="TIP41-LIKE PROTEIN"/>
    <property type="match status" value="1"/>
</dbReference>
<reference evidence="3 4" key="1">
    <citation type="journal article" date="2009" name="Science">
        <title>Green evolution and dynamic adaptations revealed by genomes of the marine picoeukaryotes Micromonas.</title>
        <authorList>
            <person name="Worden A.Z."/>
            <person name="Lee J.H."/>
            <person name="Mock T."/>
            <person name="Rouze P."/>
            <person name="Simmons M.P."/>
            <person name="Aerts A.L."/>
            <person name="Allen A.E."/>
            <person name="Cuvelier M.L."/>
            <person name="Derelle E."/>
            <person name="Everett M.V."/>
            <person name="Foulon E."/>
            <person name="Grimwood J."/>
            <person name="Gundlach H."/>
            <person name="Henrissat B."/>
            <person name="Napoli C."/>
            <person name="McDonald S.M."/>
            <person name="Parker M.S."/>
            <person name="Rombauts S."/>
            <person name="Salamov A."/>
            <person name="Von Dassow P."/>
            <person name="Badger J.H."/>
            <person name="Coutinho P.M."/>
            <person name="Demir E."/>
            <person name="Dubchak I."/>
            <person name="Gentemann C."/>
            <person name="Eikrem W."/>
            <person name="Gready J.E."/>
            <person name="John U."/>
            <person name="Lanier W."/>
            <person name="Lindquist E.A."/>
            <person name="Lucas S."/>
            <person name="Mayer K.F."/>
            <person name="Moreau H."/>
            <person name="Not F."/>
            <person name="Otillar R."/>
            <person name="Panaud O."/>
            <person name="Pangilinan J."/>
            <person name="Paulsen I."/>
            <person name="Piegu B."/>
            <person name="Poliakov A."/>
            <person name="Robbens S."/>
            <person name="Schmutz J."/>
            <person name="Toulza E."/>
            <person name="Wyss T."/>
            <person name="Zelensky A."/>
            <person name="Zhou K."/>
            <person name="Armbrust E.V."/>
            <person name="Bhattacharya D."/>
            <person name="Goodenough U.W."/>
            <person name="Van de Peer Y."/>
            <person name="Grigoriev I.V."/>
        </authorList>
    </citation>
    <scope>NUCLEOTIDE SEQUENCE [LARGE SCALE GENOMIC DNA]</scope>
    <source>
        <strain evidence="3 4">CCMP1545</strain>
    </source>
</reference>
<sequence length="339" mass="36899">MTSFPGRGPPASRPPGIDSDKCDMRALAKAGGEFLEAGNGVRVGGWRVETKTTPILGKERLDALEASLGTSHLPEMVFGSRLDLTHEASGTTIHFNAECALREWLEEGLPPLKVAAAAVWARGHERRFGGGMPGARSAADRFAVEKTEKKKKPIPGGAAWDEREDAEAYDWTFTTPYRGSLMTRADGGAPSASGWTPTELRVDRGMLMERDPILFFDELTLYESELDDNGEMSVTLKVRVMPKCWYVLLRHWMRVDGVLLRLRETRLFHKMVGAEGAAGAAGTAVVVVRESARREETFEGLRARGAPCEPGQYPNAEEAASVLLAAGGPVAMEHHALTL</sequence>
<evidence type="ECO:0000256" key="2">
    <source>
        <dbReference type="SAM" id="MobiDB-lite"/>
    </source>
</evidence>
<dbReference type="InterPro" id="IPR007303">
    <property type="entry name" value="TIP41-like"/>
</dbReference>
<evidence type="ECO:0000313" key="3">
    <source>
        <dbReference type="EMBL" id="EEH55732.1"/>
    </source>
</evidence>
<accession>C1MVM9</accession>
<proteinExistence type="inferred from homology"/>
<feature type="region of interest" description="Disordered" evidence="2">
    <location>
        <begin position="1"/>
        <end position="20"/>
    </location>
</feature>